<dbReference type="EMBL" id="JAWLIP010000003">
    <property type="protein sequence ID" value="MDV6226358.1"/>
    <property type="molecule type" value="Genomic_DNA"/>
</dbReference>
<dbReference type="RefSeq" id="WP_317561032.1">
    <property type="nucleotide sequence ID" value="NZ_JAWLIP010000003.1"/>
</dbReference>
<proteinExistence type="predicted"/>
<accession>A0ABU4AJC9</accession>
<protein>
    <recommendedName>
        <fullName evidence="3">Prophage minor tail protein Z (GPZ)</fullName>
    </recommendedName>
</protein>
<keyword evidence="2" id="KW-1185">Reference proteome</keyword>
<organism evidence="1 2">
    <name type="scientific">Nitratireductor aquimarinus</name>
    <dbReference type="NCBI Taxonomy" id="889300"/>
    <lineage>
        <taxon>Bacteria</taxon>
        <taxon>Pseudomonadati</taxon>
        <taxon>Pseudomonadota</taxon>
        <taxon>Alphaproteobacteria</taxon>
        <taxon>Hyphomicrobiales</taxon>
        <taxon>Phyllobacteriaceae</taxon>
        <taxon>Nitratireductor</taxon>
    </lineage>
</organism>
<evidence type="ECO:0008006" key="3">
    <source>
        <dbReference type="Google" id="ProtNLM"/>
    </source>
</evidence>
<gene>
    <name evidence="1" type="ORF">R2G56_08680</name>
</gene>
<sequence length="207" mass="22916">MLRRFQQKCSSRFTSNGAFMSGLAIRWHAVAGLKRFENQIGALGEKAPHALQRAVARTGDMARTQVVRALTKQTGLKRKVIVRAVKVTRPSFGSLNYVMRTRGGDIALKYFSARETRKGVSASPFGKRKVFAGTFIKAGRFPSRVSIDMGGHVFLRSGKSRFPVEKQKSGVVIPAEMVKGQTAEAFQASVRANLPRRVEHELGRLLK</sequence>
<evidence type="ECO:0000313" key="2">
    <source>
        <dbReference type="Proteomes" id="UP001185659"/>
    </source>
</evidence>
<reference evidence="1 2" key="1">
    <citation type="submission" date="2023-10" db="EMBL/GenBank/DDBJ databases">
        <authorList>
            <person name="Venkata Ramana C."/>
            <person name="Sasikala C."/>
            <person name="Dhurka M."/>
        </authorList>
    </citation>
    <scope>NUCLEOTIDE SEQUENCE [LARGE SCALE GENOMIC DNA]</scope>
    <source>
        <strain evidence="1 2">KCTC 32151</strain>
    </source>
</reference>
<dbReference type="Proteomes" id="UP001185659">
    <property type="component" value="Unassembled WGS sequence"/>
</dbReference>
<name>A0ABU4AJC9_9HYPH</name>
<comment type="caution">
    <text evidence="1">The sequence shown here is derived from an EMBL/GenBank/DDBJ whole genome shotgun (WGS) entry which is preliminary data.</text>
</comment>
<evidence type="ECO:0000313" key="1">
    <source>
        <dbReference type="EMBL" id="MDV6226358.1"/>
    </source>
</evidence>